<evidence type="ECO:0000313" key="4">
    <source>
        <dbReference type="EnsemblPlants" id="Ma11_p13880.1"/>
    </source>
</evidence>
<dbReference type="EMBL" id="HG996475">
    <property type="protein sequence ID" value="CAG1864520.1"/>
    <property type="molecule type" value="Genomic_DNA"/>
</dbReference>
<dbReference type="PANTHER" id="PTHR12299:SF62">
    <property type="entry name" value="ASPARTATE, GLYCINE, LYSINE AND SERINE-RICH PROTEIN-LIKE"/>
    <property type="match status" value="1"/>
</dbReference>
<evidence type="ECO:0000259" key="2">
    <source>
        <dbReference type="Pfam" id="PF04774"/>
    </source>
</evidence>
<proteinExistence type="predicted"/>
<protein>
    <submittedName>
        <fullName evidence="3">(wild Malaysian banana) hypothetical protein</fullName>
    </submittedName>
</protein>
<accession>A0A804L7L4</accession>
<feature type="compositionally biased region" description="Basic and acidic residues" evidence="1">
    <location>
        <begin position="227"/>
        <end position="257"/>
    </location>
</feature>
<evidence type="ECO:0000313" key="5">
    <source>
        <dbReference type="Proteomes" id="UP000012960"/>
    </source>
</evidence>
<dbReference type="AlphaFoldDB" id="A0A804L7L4"/>
<dbReference type="PANTHER" id="PTHR12299">
    <property type="entry name" value="HYALURONIC ACID-BINDING PROTEIN 4"/>
    <property type="match status" value="1"/>
</dbReference>
<gene>
    <name evidence="3" type="ORF">GSMUA_11080.1</name>
</gene>
<name>A0A804L7L4_MUSAM</name>
<sequence length="455" mass="49464">MARQDNPFSLLGDDDDGGDVAALLLKVEAKISAAAAAAGGVVVEEKPKSRTGTDGFLSKPLPPERMERGRGRAGRGRGLGRTGFRSGSTGGADDDAAVKFASGYLRSFGSDSGGRGRGYAGGRGGRGRGRGRGFHEGQGFDSAEMEIQGKGGDGLDERDDALSRYELVENREPRYESRKFGDEQKSSGWEEKNFDSDNRRFRGAEGRERRGFDGGKHGYRGGVSQRYVEREPVLDGKSDGWNESQIKEDAPKGKDQTENNALTGDDASGWNLPATTNIPKGAEEDNADQKQLVAQEALVETNTKEEDNEMTLHEYAKVLQEKRKALVSLKIEERKVAVDKDFESMQLVERKKEDDFIKLKIEKEKLKKKDNTEKEEKVRKSVSINEFLKPAEGERYIGPSSGRGRGSGGRGRGRGDRGGYRGGYSGRGGHGHDAATALHFEDPAQFPLLGAAAKA</sequence>
<dbReference type="Gramene" id="Ma11_t13880.1">
    <property type="protein sequence ID" value="Ma11_p13880.1"/>
    <property type="gene ID" value="Ma11_g13880"/>
</dbReference>
<feature type="region of interest" description="Disordered" evidence="1">
    <location>
        <begin position="38"/>
        <end position="93"/>
    </location>
</feature>
<keyword evidence="5" id="KW-1185">Reference proteome</keyword>
<feature type="region of interest" description="Disordered" evidence="1">
    <location>
        <begin position="109"/>
        <end position="288"/>
    </location>
</feature>
<feature type="compositionally biased region" description="Gly residues" evidence="1">
    <location>
        <begin position="401"/>
        <end position="410"/>
    </location>
</feature>
<dbReference type="OMA" id="VAINDIW"/>
<feature type="region of interest" description="Disordered" evidence="1">
    <location>
        <begin position="391"/>
        <end position="438"/>
    </location>
</feature>
<reference evidence="3" key="1">
    <citation type="submission" date="2021-03" db="EMBL/GenBank/DDBJ databases">
        <authorList>
            <consortium name="Genoscope - CEA"/>
            <person name="William W."/>
        </authorList>
    </citation>
    <scope>NUCLEOTIDE SEQUENCE</scope>
    <source>
        <strain evidence="3">Doubled-haploid Pahang</strain>
    </source>
</reference>
<evidence type="ECO:0000313" key="3">
    <source>
        <dbReference type="EMBL" id="CAG1864520.1"/>
    </source>
</evidence>
<feature type="compositionally biased region" description="Basic and acidic residues" evidence="1">
    <location>
        <begin position="160"/>
        <end position="216"/>
    </location>
</feature>
<dbReference type="EnsemblPlants" id="Ma11_t13880.1">
    <property type="protein sequence ID" value="Ma11_p13880.1"/>
    <property type="gene ID" value="Ma11_g13880"/>
</dbReference>
<dbReference type="GO" id="GO:0003723">
    <property type="term" value="F:RNA binding"/>
    <property type="evidence" value="ECO:0000318"/>
    <property type="project" value="GO_Central"/>
</dbReference>
<dbReference type="InterPro" id="IPR039764">
    <property type="entry name" value="HABP4/SERBP1-like"/>
</dbReference>
<feature type="domain" description="Hyaluronan/mRNA-binding protein" evidence="2">
    <location>
        <begin position="283"/>
        <end position="336"/>
    </location>
</feature>
<dbReference type="GO" id="GO:0005737">
    <property type="term" value="C:cytoplasm"/>
    <property type="evidence" value="ECO:0000318"/>
    <property type="project" value="GO_Central"/>
</dbReference>
<evidence type="ECO:0000256" key="1">
    <source>
        <dbReference type="SAM" id="MobiDB-lite"/>
    </source>
</evidence>
<dbReference type="GO" id="GO:0005634">
    <property type="term" value="C:nucleus"/>
    <property type="evidence" value="ECO:0000318"/>
    <property type="project" value="GO_Central"/>
</dbReference>
<reference evidence="4" key="2">
    <citation type="submission" date="2021-05" db="UniProtKB">
        <authorList>
            <consortium name="EnsemblPlants"/>
        </authorList>
    </citation>
    <scope>IDENTIFICATION</scope>
    <source>
        <strain evidence="4">subsp. malaccensis</strain>
    </source>
</reference>
<dbReference type="OrthoDB" id="784393at2759"/>
<dbReference type="Proteomes" id="UP000012960">
    <property type="component" value="Unplaced"/>
</dbReference>
<dbReference type="Pfam" id="PF04774">
    <property type="entry name" value="HABP4_PAI-RBP1"/>
    <property type="match status" value="1"/>
</dbReference>
<dbReference type="InterPro" id="IPR006861">
    <property type="entry name" value="HABP4_PAIRBP1-bd"/>
</dbReference>
<feature type="compositionally biased region" description="Gly residues" evidence="1">
    <location>
        <begin position="111"/>
        <end position="124"/>
    </location>
</feature>
<organism evidence="4 5">
    <name type="scientific">Musa acuminata subsp. malaccensis</name>
    <name type="common">Wild banana</name>
    <name type="synonym">Musa malaccensis</name>
    <dbReference type="NCBI Taxonomy" id="214687"/>
    <lineage>
        <taxon>Eukaryota</taxon>
        <taxon>Viridiplantae</taxon>
        <taxon>Streptophyta</taxon>
        <taxon>Embryophyta</taxon>
        <taxon>Tracheophyta</taxon>
        <taxon>Spermatophyta</taxon>
        <taxon>Magnoliopsida</taxon>
        <taxon>Liliopsida</taxon>
        <taxon>Zingiberales</taxon>
        <taxon>Musaceae</taxon>
        <taxon>Musa</taxon>
    </lineage>
</organism>
<dbReference type="InParanoid" id="A0A804L7L4"/>